<dbReference type="InterPro" id="IPR029021">
    <property type="entry name" value="Prot-tyrosine_phosphatase-like"/>
</dbReference>
<dbReference type="NCBIfam" id="TIGR01244">
    <property type="entry name" value="TIGR01244 family sulfur transferase"/>
    <property type="match status" value="1"/>
</dbReference>
<dbReference type="SUPFAM" id="SSF52799">
    <property type="entry name" value="(Phosphotyrosine protein) phosphatases II"/>
    <property type="match status" value="1"/>
</dbReference>
<dbReference type="RefSeq" id="WP_085852274.1">
    <property type="nucleotide sequence ID" value="NZ_FOPF01000001.1"/>
</dbReference>
<dbReference type="Gene3D" id="3.90.190.10">
    <property type="entry name" value="Protein tyrosine phosphatase superfamily"/>
    <property type="match status" value="1"/>
</dbReference>
<dbReference type="Proteomes" id="UP000193870">
    <property type="component" value="Unassembled WGS sequence"/>
</dbReference>
<accession>A0A1Y5RDD5</accession>
<evidence type="ECO:0000259" key="1">
    <source>
        <dbReference type="Pfam" id="PF04273"/>
    </source>
</evidence>
<dbReference type="GO" id="GO:0016787">
    <property type="term" value="F:hydrolase activity"/>
    <property type="evidence" value="ECO:0007669"/>
    <property type="project" value="UniProtKB-KW"/>
</dbReference>
<feature type="domain" description="Beta-lactamase hydrolase-like protein phosphatase-like" evidence="1">
    <location>
        <begin position="2"/>
        <end position="110"/>
    </location>
</feature>
<reference evidence="2 3" key="1">
    <citation type="submission" date="2017-03" db="EMBL/GenBank/DDBJ databases">
        <authorList>
            <person name="Afonso C.L."/>
            <person name="Miller P.J."/>
            <person name="Scott M.A."/>
            <person name="Spackman E."/>
            <person name="Goraichik I."/>
            <person name="Dimitrov K.M."/>
            <person name="Suarez D.L."/>
            <person name="Swayne D.E."/>
        </authorList>
    </citation>
    <scope>NUCLEOTIDE SEQUENCE [LARGE SCALE GENOMIC DNA]</scope>
    <source>
        <strain evidence="2 3">CECT 7066</strain>
    </source>
</reference>
<protein>
    <submittedName>
        <fullName evidence="2">Beta-lactamase hydrolase-like protein</fullName>
        <ecNumber evidence="2">3.-.-.-</ecNumber>
    </submittedName>
</protein>
<dbReference type="Pfam" id="PF04273">
    <property type="entry name" value="BLH_phosphatase"/>
    <property type="match status" value="1"/>
</dbReference>
<dbReference type="CDD" id="cd14503">
    <property type="entry name" value="PTP-bact"/>
    <property type="match status" value="1"/>
</dbReference>
<dbReference type="AlphaFoldDB" id="A0A1Y5RDD5"/>
<dbReference type="STRING" id="315423.SAMN04488020_101228"/>
<gene>
    <name evidence="2" type="primary">blh</name>
    <name evidence="2" type="ORF">PAM7066_00230</name>
</gene>
<sequence>MDIRRITDRYSVSPQIRPEDVPDLAEAGYTRVICNRPDSEVTGDETSAAIEAACAEAGLSFHVIPVGHAGMTADLIAQQREAIDTSDGPVLAYCRSGTRSCHVWALGRAGEMDPDEIIAAGARGGYDLTPMRETLGAIAQTRRD</sequence>
<dbReference type="EC" id="3.-.-.-" evidence="2"/>
<proteinExistence type="predicted"/>
<evidence type="ECO:0000313" key="3">
    <source>
        <dbReference type="Proteomes" id="UP000193870"/>
    </source>
</evidence>
<name>A0A1Y5RDD5_9RHOB</name>
<evidence type="ECO:0000313" key="2">
    <source>
        <dbReference type="EMBL" id="SLN13997.1"/>
    </source>
</evidence>
<organism evidence="2 3">
    <name type="scientific">Palleronia marisminoris</name>
    <dbReference type="NCBI Taxonomy" id="315423"/>
    <lineage>
        <taxon>Bacteria</taxon>
        <taxon>Pseudomonadati</taxon>
        <taxon>Pseudomonadota</taxon>
        <taxon>Alphaproteobacteria</taxon>
        <taxon>Rhodobacterales</taxon>
        <taxon>Roseobacteraceae</taxon>
        <taxon>Palleronia</taxon>
    </lineage>
</organism>
<keyword evidence="2" id="KW-0378">Hydrolase</keyword>
<keyword evidence="3" id="KW-1185">Reference proteome</keyword>
<dbReference type="OrthoDB" id="9805710at2"/>
<dbReference type="EMBL" id="FWFV01000001">
    <property type="protein sequence ID" value="SLN13997.1"/>
    <property type="molecule type" value="Genomic_DNA"/>
</dbReference>
<dbReference type="InterPro" id="IPR005939">
    <property type="entry name" value="BLH_phosphatase-like"/>
</dbReference>